<proteinExistence type="predicted"/>
<reference evidence="2 3" key="1">
    <citation type="journal article" date="2020" name="Front. Microbiol.">
        <title>Genetic Organization of the aprX-lipA2 Operon Affects the Proteolytic Potential of Pseudomonas Species in Milk.</title>
        <authorList>
            <person name="Maier C."/>
            <person name="Huptas C."/>
            <person name="von Neubeck M."/>
            <person name="Scherer S."/>
            <person name="Wenning M."/>
            <person name="Lucking G."/>
        </authorList>
    </citation>
    <scope>NUCLEOTIDE SEQUENCE [LARGE SCALE GENOMIC DNA]</scope>
    <source>
        <strain evidence="2 3">WS 5405</strain>
    </source>
</reference>
<dbReference type="Proteomes" id="UP000535954">
    <property type="component" value="Unassembled WGS sequence"/>
</dbReference>
<evidence type="ECO:0000256" key="1">
    <source>
        <dbReference type="SAM" id="MobiDB-lite"/>
    </source>
</evidence>
<evidence type="ECO:0000313" key="2">
    <source>
        <dbReference type="EMBL" id="NNA74375.1"/>
    </source>
</evidence>
<comment type="caution">
    <text evidence="2">The sequence shown here is derived from an EMBL/GenBank/DDBJ whole genome shotgun (WGS) entry which is preliminary data.</text>
</comment>
<dbReference type="AntiFam" id="ANF00261">
    <property type="entry name" value="Protein of unknown function (DUF1534)"/>
</dbReference>
<sequence>MALKIRVTLHLRRDAGRPGRRYHAERGNEHVAFCREDRSRAPRGNAARDAPRHPSFATGRGASWKVLPRKAWERACSLLPGRSFPRSAWECSP</sequence>
<gene>
    <name evidence="2" type="ORF">HBO13_17155</name>
</gene>
<dbReference type="EMBL" id="JAAQYH010000008">
    <property type="protein sequence ID" value="NNA74375.1"/>
    <property type="molecule type" value="Genomic_DNA"/>
</dbReference>
<organism evidence="2 3">
    <name type="scientific">Pseudomonas lactis</name>
    <dbReference type="NCBI Taxonomy" id="1615674"/>
    <lineage>
        <taxon>Bacteria</taxon>
        <taxon>Pseudomonadati</taxon>
        <taxon>Pseudomonadota</taxon>
        <taxon>Gammaproteobacteria</taxon>
        <taxon>Pseudomonadales</taxon>
        <taxon>Pseudomonadaceae</taxon>
        <taxon>Pseudomonas</taxon>
    </lineage>
</organism>
<protein>
    <submittedName>
        <fullName evidence="2">DUF1534 domain-containing protein</fullName>
    </submittedName>
</protein>
<feature type="region of interest" description="Disordered" evidence="1">
    <location>
        <begin position="37"/>
        <end position="60"/>
    </location>
</feature>
<name>A0A7Y1M399_9PSED</name>
<accession>A0A7Y1M399</accession>
<evidence type="ECO:0000313" key="3">
    <source>
        <dbReference type="Proteomes" id="UP000535954"/>
    </source>
</evidence>
<dbReference type="AlphaFoldDB" id="A0A7Y1M399"/>